<keyword evidence="3" id="KW-0560">Oxidoreductase</keyword>
<dbReference type="InterPro" id="IPR036226">
    <property type="entry name" value="LipOase_C_sf"/>
</dbReference>
<evidence type="ECO:0000256" key="1">
    <source>
        <dbReference type="ARBA" id="ARBA00022723"/>
    </source>
</evidence>
<dbReference type="SUPFAM" id="SSF48484">
    <property type="entry name" value="Lipoxigenase"/>
    <property type="match status" value="1"/>
</dbReference>
<dbReference type="GO" id="GO:0034440">
    <property type="term" value="P:lipid oxidation"/>
    <property type="evidence" value="ECO:0007669"/>
    <property type="project" value="InterPro"/>
</dbReference>
<dbReference type="EMBL" id="BKCJ010451241">
    <property type="protein sequence ID" value="GFA59154.1"/>
    <property type="molecule type" value="Genomic_DNA"/>
</dbReference>
<dbReference type="GO" id="GO:0046872">
    <property type="term" value="F:metal ion binding"/>
    <property type="evidence" value="ECO:0007669"/>
    <property type="project" value="UniProtKB-KW"/>
</dbReference>
<evidence type="ECO:0000256" key="3">
    <source>
        <dbReference type="ARBA" id="ARBA00023002"/>
    </source>
</evidence>
<accession>A0A699JUV8</accession>
<gene>
    <name evidence="5" type="ORF">Tci_631126</name>
</gene>
<dbReference type="Gene3D" id="1.20.245.10">
    <property type="entry name" value="Lipoxygenase-1, Domain 5"/>
    <property type="match status" value="1"/>
</dbReference>
<dbReference type="InterPro" id="IPR013819">
    <property type="entry name" value="LipOase_C"/>
</dbReference>
<proteinExistence type="predicted"/>
<organism evidence="5">
    <name type="scientific">Tanacetum cinerariifolium</name>
    <name type="common">Dalmatian daisy</name>
    <name type="synonym">Chrysanthemum cinerariifolium</name>
    <dbReference type="NCBI Taxonomy" id="118510"/>
    <lineage>
        <taxon>Eukaryota</taxon>
        <taxon>Viridiplantae</taxon>
        <taxon>Streptophyta</taxon>
        <taxon>Embryophyta</taxon>
        <taxon>Tracheophyta</taxon>
        <taxon>Spermatophyta</taxon>
        <taxon>Magnoliopsida</taxon>
        <taxon>eudicotyledons</taxon>
        <taxon>Gunneridae</taxon>
        <taxon>Pentapetalae</taxon>
        <taxon>asterids</taxon>
        <taxon>campanulids</taxon>
        <taxon>Asterales</taxon>
        <taxon>Asteraceae</taxon>
        <taxon>Asteroideae</taxon>
        <taxon>Anthemideae</taxon>
        <taxon>Anthemidinae</taxon>
        <taxon>Tanacetum</taxon>
    </lineage>
</organism>
<dbReference type="PANTHER" id="PTHR11771">
    <property type="entry name" value="LIPOXYGENASE"/>
    <property type="match status" value="1"/>
</dbReference>
<keyword evidence="1" id="KW-0479">Metal-binding</keyword>
<dbReference type="Pfam" id="PF00305">
    <property type="entry name" value="Lipoxygenase"/>
    <property type="match status" value="1"/>
</dbReference>
<sequence length="95" mass="10777">MGSGIRLMLFVERRSKAVDVRRSSSKSIIWSDDEIIEAFYAFSAEIQRIEKEIEKRNKDTCLKNRCRAGVLPYELLAPSSEPGATCRDVPNNISI</sequence>
<evidence type="ECO:0000313" key="5">
    <source>
        <dbReference type="EMBL" id="GFA59154.1"/>
    </source>
</evidence>
<evidence type="ECO:0000256" key="2">
    <source>
        <dbReference type="ARBA" id="ARBA00022964"/>
    </source>
</evidence>
<comment type="caution">
    <text evidence="5">The sequence shown here is derived from an EMBL/GenBank/DDBJ whole genome shotgun (WGS) entry which is preliminary data.</text>
</comment>
<name>A0A699JUV8_TANCI</name>
<evidence type="ECO:0000259" key="4">
    <source>
        <dbReference type="PROSITE" id="PS51393"/>
    </source>
</evidence>
<dbReference type="AlphaFoldDB" id="A0A699JUV8"/>
<feature type="domain" description="Lipoxygenase" evidence="4">
    <location>
        <begin position="1"/>
        <end position="95"/>
    </location>
</feature>
<keyword evidence="2" id="KW-0223">Dioxygenase</keyword>
<protein>
    <submittedName>
        <fullName evidence="5">Lipoxygenase 1</fullName>
    </submittedName>
</protein>
<dbReference type="GO" id="GO:0016702">
    <property type="term" value="F:oxidoreductase activity, acting on single donors with incorporation of molecular oxygen, incorporation of two atoms of oxygen"/>
    <property type="evidence" value="ECO:0007669"/>
    <property type="project" value="InterPro"/>
</dbReference>
<reference evidence="5" key="1">
    <citation type="journal article" date="2019" name="Sci. Rep.">
        <title>Draft genome of Tanacetum cinerariifolium, the natural source of mosquito coil.</title>
        <authorList>
            <person name="Yamashiro T."/>
            <person name="Shiraishi A."/>
            <person name="Satake H."/>
            <person name="Nakayama K."/>
        </authorList>
    </citation>
    <scope>NUCLEOTIDE SEQUENCE</scope>
</reference>
<dbReference type="PROSITE" id="PS51393">
    <property type="entry name" value="LIPOXYGENASE_3"/>
    <property type="match status" value="1"/>
</dbReference>
<dbReference type="InterPro" id="IPR000907">
    <property type="entry name" value="LipOase"/>
</dbReference>